<sequence>MCLHPEEIPPIPDETVRVAKAAFPKGNLYMRLRDELGVFYQDEDFASLYPQRGQPAQAPWRLAMILVMQYLENLSDRQAASSVQGRIDWKYALSLELTDPGFDFTVLSEFRDRLITGGVERQILDLMLSKFQELKLLSARGKQRTDSTHILAVVRELSRLEHLGETLRYALNAVAEVAPIWLKSLAPAEWYDRYSKRLEDSRLPKTPADREALAEIIGADGFHLLDNIYSQTSPIELRQLPAVEVLRQVWLQQYYAPTDKIQLRSDKDGPPSAVRIRSAYDLEARNSTKRTTNWTGYKVHLTESCDEDSPHIITHVETTVATTQDQTVVPSIHQSLAQKNLLPQQHLVDQGYTSSQLLSSSERDYDIDLFGPVAVNGAWQAKAGLGFDVSHFRVNWKRKVVYCPQGKRSSRWKHTQDAYGHPVIHVNFRTKDCKNCAVRSQCTRAANDPRALTIQAQPDYEALQKGRERQKTEEFQKQYALRSGIEGTISQGIRAFELRDCRYIGLAKTHLQHILTAAAINLSRVFAWLEEIPRAKTRCSHFAKLADATVC</sequence>
<dbReference type="InterPro" id="IPR047629">
    <property type="entry name" value="IS1182_transpos"/>
</dbReference>
<name>A0ABS8INF5_9NOSO</name>
<keyword evidence="4" id="KW-1185">Reference proteome</keyword>
<dbReference type="InterPro" id="IPR025668">
    <property type="entry name" value="Tnp_DDE_dom"/>
</dbReference>
<reference evidence="3 4" key="1">
    <citation type="journal article" date="2021" name="Microorganisms">
        <title>Genome Evolution of Filamentous Cyanobacterium Nostoc Species: From Facultative Symbiosis to Free Living.</title>
        <authorList>
            <person name="Huo D."/>
            <person name="Li H."/>
            <person name="Cai F."/>
            <person name="Guo X."/>
            <person name="Qiao Z."/>
            <person name="Wang W."/>
            <person name="Yu G."/>
            <person name="Li R."/>
        </authorList>
    </citation>
    <scope>NUCLEOTIDE SEQUENCE [LARGE SCALE GENOMIC DNA]</scope>
    <source>
        <strain evidence="3 4">CHAB 5714</strain>
    </source>
</reference>
<organism evidence="3 4">
    <name type="scientific">Nostoc favosum CHAB5714</name>
    <dbReference type="NCBI Taxonomy" id="2780399"/>
    <lineage>
        <taxon>Bacteria</taxon>
        <taxon>Bacillati</taxon>
        <taxon>Cyanobacteriota</taxon>
        <taxon>Cyanophyceae</taxon>
        <taxon>Nostocales</taxon>
        <taxon>Nostocaceae</taxon>
        <taxon>Nostoc</taxon>
        <taxon>Nostoc favosum</taxon>
    </lineage>
</organism>
<evidence type="ECO:0000313" key="3">
    <source>
        <dbReference type="EMBL" id="MCC5605205.1"/>
    </source>
</evidence>
<evidence type="ECO:0000259" key="2">
    <source>
        <dbReference type="Pfam" id="PF13751"/>
    </source>
</evidence>
<dbReference type="InterPro" id="IPR008490">
    <property type="entry name" value="Transposase_InsH_N"/>
</dbReference>
<evidence type="ECO:0000313" key="4">
    <source>
        <dbReference type="Proteomes" id="UP001199525"/>
    </source>
</evidence>
<dbReference type="PANTHER" id="PTHR35604">
    <property type="entry name" value="TRANSPOSASE INSH FOR INSERTION SEQUENCE ELEMENT IS5A-RELATED"/>
    <property type="match status" value="1"/>
</dbReference>
<protein>
    <submittedName>
        <fullName evidence="3">IS1182 family transposase</fullName>
    </submittedName>
</protein>
<proteinExistence type="predicted"/>
<accession>A0ABS8INF5</accession>
<dbReference type="Pfam" id="PF05598">
    <property type="entry name" value="DUF772"/>
    <property type="match status" value="1"/>
</dbReference>
<dbReference type="RefSeq" id="WP_229491350.1">
    <property type="nucleotide sequence ID" value="NZ_JAIVFQ010000237.1"/>
</dbReference>
<evidence type="ECO:0000259" key="1">
    <source>
        <dbReference type="Pfam" id="PF05598"/>
    </source>
</evidence>
<dbReference type="PANTHER" id="PTHR35604:SF2">
    <property type="entry name" value="TRANSPOSASE INSH FOR INSERTION SEQUENCE ELEMENT IS5A-RELATED"/>
    <property type="match status" value="1"/>
</dbReference>
<comment type="caution">
    <text evidence="3">The sequence shown here is derived from an EMBL/GenBank/DDBJ whole genome shotgun (WGS) entry which is preliminary data.</text>
</comment>
<dbReference type="Proteomes" id="UP001199525">
    <property type="component" value="Unassembled WGS sequence"/>
</dbReference>
<feature type="domain" description="Transposase DDE" evidence="2">
    <location>
        <begin position="402"/>
        <end position="525"/>
    </location>
</feature>
<dbReference type="NCBIfam" id="NF033551">
    <property type="entry name" value="transpos_IS1182"/>
    <property type="match status" value="1"/>
</dbReference>
<gene>
    <name evidence="3" type="ORF">LC586_40470</name>
</gene>
<dbReference type="EMBL" id="JAIVFQ010000237">
    <property type="protein sequence ID" value="MCC5605205.1"/>
    <property type="molecule type" value="Genomic_DNA"/>
</dbReference>
<dbReference type="Pfam" id="PF13751">
    <property type="entry name" value="DDE_Tnp_1_6"/>
    <property type="match status" value="1"/>
</dbReference>
<feature type="domain" description="Transposase InsH N-terminal" evidence="1">
    <location>
        <begin position="20"/>
        <end position="113"/>
    </location>
</feature>